<dbReference type="InterPro" id="IPR036390">
    <property type="entry name" value="WH_DNA-bd_sf"/>
</dbReference>
<evidence type="ECO:0000313" key="6">
    <source>
        <dbReference type="Proteomes" id="UP001156882"/>
    </source>
</evidence>
<feature type="domain" description="HTH gntR-type" evidence="4">
    <location>
        <begin position="41"/>
        <end position="109"/>
    </location>
</feature>
<protein>
    <submittedName>
        <fullName evidence="5">GntR family transcriptional regulator</fullName>
    </submittedName>
</protein>
<evidence type="ECO:0000259" key="4">
    <source>
        <dbReference type="PROSITE" id="PS50949"/>
    </source>
</evidence>
<dbReference type="InterPro" id="IPR028978">
    <property type="entry name" value="Chorismate_lyase_/UTRA_dom_sf"/>
</dbReference>
<keyword evidence="2" id="KW-0238">DNA-binding</keyword>
<sequence>MTLPSADPRLPREADTSRPAEVGRLIDYLLLKGRLDVESPTALYRRLQEALRSAIHEGVVSAGAMIPGERELAQRLNLSRVTVRNALKGLVDERLMIQRHGARTSVAERLEKPISIFTSFSEDMAARGRKPGAKWLLAETRPADAAEAAALGLPTGTAVCRLHRLRTADAVPMAIEHTIIPTEFLPSTELVGNSLYETLRERGCMPTRALQRLRSDIASPEEAALLQVASGAPILEMERRCSLDNGRVVEFTCSRYRGDAYQFMIELVRPSL</sequence>
<dbReference type="InterPro" id="IPR036388">
    <property type="entry name" value="WH-like_DNA-bd_sf"/>
</dbReference>
<dbReference type="PROSITE" id="PS50949">
    <property type="entry name" value="HTH_GNTR"/>
    <property type="match status" value="1"/>
</dbReference>
<dbReference type="PANTHER" id="PTHR44846">
    <property type="entry name" value="MANNOSYL-D-GLYCERATE TRANSPORT/METABOLISM SYSTEM REPRESSOR MNGR-RELATED"/>
    <property type="match status" value="1"/>
</dbReference>
<dbReference type="PANTHER" id="PTHR44846:SF1">
    <property type="entry name" value="MANNOSYL-D-GLYCERATE TRANSPORT_METABOLISM SYSTEM REPRESSOR MNGR-RELATED"/>
    <property type="match status" value="1"/>
</dbReference>
<evidence type="ECO:0000256" key="3">
    <source>
        <dbReference type="ARBA" id="ARBA00023163"/>
    </source>
</evidence>
<evidence type="ECO:0000256" key="2">
    <source>
        <dbReference type="ARBA" id="ARBA00023125"/>
    </source>
</evidence>
<dbReference type="PRINTS" id="PR00035">
    <property type="entry name" value="HTHGNTR"/>
</dbReference>
<dbReference type="Proteomes" id="UP001156882">
    <property type="component" value="Unassembled WGS sequence"/>
</dbReference>
<name>A0ABQ6CQW5_9HYPH</name>
<comment type="caution">
    <text evidence="5">The sequence shown here is derived from an EMBL/GenBank/DDBJ whole genome shotgun (WGS) entry which is preliminary data.</text>
</comment>
<dbReference type="SUPFAM" id="SSF46785">
    <property type="entry name" value="Winged helix' DNA-binding domain"/>
    <property type="match status" value="1"/>
</dbReference>
<dbReference type="SUPFAM" id="SSF64288">
    <property type="entry name" value="Chorismate lyase-like"/>
    <property type="match status" value="1"/>
</dbReference>
<dbReference type="InterPro" id="IPR000524">
    <property type="entry name" value="Tscrpt_reg_HTH_GntR"/>
</dbReference>
<proteinExistence type="predicted"/>
<evidence type="ECO:0000313" key="5">
    <source>
        <dbReference type="EMBL" id="GLS22751.1"/>
    </source>
</evidence>
<dbReference type="Gene3D" id="1.10.10.10">
    <property type="entry name" value="Winged helix-like DNA-binding domain superfamily/Winged helix DNA-binding domain"/>
    <property type="match status" value="1"/>
</dbReference>
<dbReference type="SMART" id="SM00345">
    <property type="entry name" value="HTH_GNTR"/>
    <property type="match status" value="1"/>
</dbReference>
<gene>
    <name evidence="5" type="ORF">GCM10007874_57710</name>
</gene>
<dbReference type="Pfam" id="PF07702">
    <property type="entry name" value="UTRA"/>
    <property type="match status" value="1"/>
</dbReference>
<organism evidence="5 6">
    <name type="scientific">Labrys miyagiensis</name>
    <dbReference type="NCBI Taxonomy" id="346912"/>
    <lineage>
        <taxon>Bacteria</taxon>
        <taxon>Pseudomonadati</taxon>
        <taxon>Pseudomonadota</taxon>
        <taxon>Alphaproteobacteria</taxon>
        <taxon>Hyphomicrobiales</taxon>
        <taxon>Xanthobacteraceae</taxon>
        <taxon>Labrys</taxon>
    </lineage>
</organism>
<keyword evidence="6" id="KW-1185">Reference proteome</keyword>
<dbReference type="Pfam" id="PF00392">
    <property type="entry name" value="GntR"/>
    <property type="match status" value="1"/>
</dbReference>
<dbReference type="InterPro" id="IPR011663">
    <property type="entry name" value="UTRA"/>
</dbReference>
<dbReference type="Gene3D" id="3.40.1410.10">
    <property type="entry name" value="Chorismate lyase-like"/>
    <property type="match status" value="1"/>
</dbReference>
<dbReference type="InterPro" id="IPR050679">
    <property type="entry name" value="Bact_HTH_transcr_reg"/>
</dbReference>
<keyword evidence="1" id="KW-0805">Transcription regulation</keyword>
<keyword evidence="3" id="KW-0804">Transcription</keyword>
<dbReference type="RefSeq" id="WP_284315710.1">
    <property type="nucleotide sequence ID" value="NZ_BSPC01000066.1"/>
</dbReference>
<dbReference type="SMART" id="SM00866">
    <property type="entry name" value="UTRA"/>
    <property type="match status" value="1"/>
</dbReference>
<accession>A0ABQ6CQW5</accession>
<reference evidence="6" key="1">
    <citation type="journal article" date="2019" name="Int. J. Syst. Evol. Microbiol.">
        <title>The Global Catalogue of Microorganisms (GCM) 10K type strain sequencing project: providing services to taxonomists for standard genome sequencing and annotation.</title>
        <authorList>
            <consortium name="The Broad Institute Genomics Platform"/>
            <consortium name="The Broad Institute Genome Sequencing Center for Infectious Disease"/>
            <person name="Wu L."/>
            <person name="Ma J."/>
        </authorList>
    </citation>
    <scope>NUCLEOTIDE SEQUENCE [LARGE SCALE GENOMIC DNA]</scope>
    <source>
        <strain evidence="6">NBRC 101365</strain>
    </source>
</reference>
<dbReference type="EMBL" id="BSPC01000066">
    <property type="protein sequence ID" value="GLS22751.1"/>
    <property type="molecule type" value="Genomic_DNA"/>
</dbReference>
<dbReference type="CDD" id="cd07377">
    <property type="entry name" value="WHTH_GntR"/>
    <property type="match status" value="1"/>
</dbReference>
<evidence type="ECO:0000256" key="1">
    <source>
        <dbReference type="ARBA" id="ARBA00023015"/>
    </source>
</evidence>